<name>Q2S7E8_HAHCH</name>
<accession>Q2S7E8</accession>
<organism evidence="1 2">
    <name type="scientific">Hahella chejuensis (strain KCTC 2396)</name>
    <dbReference type="NCBI Taxonomy" id="349521"/>
    <lineage>
        <taxon>Bacteria</taxon>
        <taxon>Pseudomonadati</taxon>
        <taxon>Pseudomonadota</taxon>
        <taxon>Gammaproteobacteria</taxon>
        <taxon>Oceanospirillales</taxon>
        <taxon>Hahellaceae</taxon>
        <taxon>Hahella</taxon>
    </lineage>
</organism>
<reference evidence="1 2" key="1">
    <citation type="journal article" date="2005" name="Nucleic Acids Res.">
        <title>Genomic blueprint of Hahella chejuensis, a marine microbe producing an algicidal agent.</title>
        <authorList>
            <person name="Jeong H."/>
            <person name="Yim J.H."/>
            <person name="Lee C."/>
            <person name="Choi S.-H."/>
            <person name="Park Y.K."/>
            <person name="Yoon S.H."/>
            <person name="Hur C.-G."/>
            <person name="Kang H.-Y."/>
            <person name="Kim D."/>
            <person name="Lee H.H."/>
            <person name="Park K.H."/>
            <person name="Park S.-H."/>
            <person name="Park H.-S."/>
            <person name="Lee H.K."/>
            <person name="Oh T.K."/>
            <person name="Kim J.F."/>
        </authorList>
    </citation>
    <scope>NUCLEOTIDE SEQUENCE [LARGE SCALE GENOMIC DNA]</scope>
    <source>
        <strain evidence="1 2">KCTC 2396</strain>
    </source>
</reference>
<gene>
    <name evidence="1" type="ordered locus">HCH_06802</name>
</gene>
<evidence type="ECO:0000313" key="2">
    <source>
        <dbReference type="Proteomes" id="UP000000238"/>
    </source>
</evidence>
<dbReference type="STRING" id="349521.HCH_06802"/>
<dbReference type="HOGENOM" id="CLU_1747091_0_0_6"/>
<dbReference type="eggNOG" id="ENOG5033P38">
    <property type="taxonomic scope" value="Bacteria"/>
</dbReference>
<dbReference type="EMBL" id="CP000155">
    <property type="protein sequence ID" value="ABC33426.1"/>
    <property type="molecule type" value="Genomic_DNA"/>
</dbReference>
<proteinExistence type="predicted"/>
<dbReference type="KEGG" id="hch:HCH_06802"/>
<evidence type="ECO:0000313" key="1">
    <source>
        <dbReference type="EMBL" id="ABC33426.1"/>
    </source>
</evidence>
<dbReference type="AlphaFoldDB" id="Q2S7E8"/>
<protein>
    <recommendedName>
        <fullName evidence="3">DUF2269 domain-containing protein</fullName>
    </recommendedName>
</protein>
<evidence type="ECO:0008006" key="3">
    <source>
        <dbReference type="Google" id="ProtNLM"/>
    </source>
</evidence>
<sequence>MRTLLKTIHLLAIAVFFGSIAAYIFFGAILPEDDLRALTLNREWVAAGTAWLTLPAMWLAGLSGILLSGKPKATWLWIKVAGFVLIALNAQLMVYPAILLSLETVSNANQIFDDAMLREAVFGAFNLLLILTLVVVAVKKPFRRSRPTA</sequence>
<dbReference type="Proteomes" id="UP000000238">
    <property type="component" value="Chromosome"/>
</dbReference>
<keyword evidence="2" id="KW-1185">Reference proteome</keyword>